<dbReference type="InterPro" id="IPR020846">
    <property type="entry name" value="MFS_dom"/>
</dbReference>
<evidence type="ECO:0000313" key="7">
    <source>
        <dbReference type="EMBL" id="ORY59458.1"/>
    </source>
</evidence>
<dbReference type="RefSeq" id="XP_040712032.1">
    <property type="nucleotide sequence ID" value="XM_040865488.1"/>
</dbReference>
<feature type="transmembrane region" description="Helical" evidence="5">
    <location>
        <begin position="97"/>
        <end position="116"/>
    </location>
</feature>
<dbReference type="PROSITE" id="PS50850">
    <property type="entry name" value="MFS"/>
    <property type="match status" value="1"/>
</dbReference>
<dbReference type="InParanoid" id="A0A1Y2DJM8"/>
<dbReference type="OrthoDB" id="194139at2759"/>
<feature type="transmembrane region" description="Helical" evidence="5">
    <location>
        <begin position="225"/>
        <end position="242"/>
    </location>
</feature>
<accession>A0A1Y2DJM8</accession>
<keyword evidence="2 5" id="KW-0812">Transmembrane</keyword>
<dbReference type="InterPro" id="IPR036259">
    <property type="entry name" value="MFS_trans_sf"/>
</dbReference>
<comment type="caution">
    <text evidence="7">The sequence shown here is derived from an EMBL/GenBank/DDBJ whole genome shotgun (WGS) entry which is preliminary data.</text>
</comment>
<dbReference type="EMBL" id="MCFJ01000013">
    <property type="protein sequence ID" value="ORY59458.1"/>
    <property type="molecule type" value="Genomic_DNA"/>
</dbReference>
<feature type="transmembrane region" description="Helical" evidence="5">
    <location>
        <begin position="32"/>
        <end position="52"/>
    </location>
</feature>
<dbReference type="InterPro" id="IPR011701">
    <property type="entry name" value="MFS"/>
</dbReference>
<dbReference type="Pfam" id="PF07690">
    <property type="entry name" value="MFS_1"/>
    <property type="match status" value="1"/>
</dbReference>
<evidence type="ECO:0000256" key="3">
    <source>
        <dbReference type="ARBA" id="ARBA00022989"/>
    </source>
</evidence>
<reference evidence="7 8" key="1">
    <citation type="submission" date="2016-07" db="EMBL/GenBank/DDBJ databases">
        <title>Pervasive Adenine N6-methylation of Active Genes in Fungi.</title>
        <authorList>
            <consortium name="DOE Joint Genome Institute"/>
            <person name="Mondo S.J."/>
            <person name="Dannebaum R.O."/>
            <person name="Kuo R.C."/>
            <person name="Labutti K."/>
            <person name="Haridas S."/>
            <person name="Kuo A."/>
            <person name="Salamov A."/>
            <person name="Ahrendt S.R."/>
            <person name="Lipzen A."/>
            <person name="Sullivan W."/>
            <person name="Andreopoulos W.B."/>
            <person name="Clum A."/>
            <person name="Lindquist E."/>
            <person name="Daum C."/>
            <person name="Ramamoorthy G.K."/>
            <person name="Gryganskyi A."/>
            <person name="Culley D."/>
            <person name="Magnuson J.K."/>
            <person name="James T.Y."/>
            <person name="O'Malley M.A."/>
            <person name="Stajich J.E."/>
            <person name="Spatafora J.W."/>
            <person name="Visel A."/>
            <person name="Grigoriev I.V."/>
        </authorList>
    </citation>
    <scope>NUCLEOTIDE SEQUENCE [LARGE SCALE GENOMIC DNA]</scope>
    <source>
        <strain evidence="7 8">CBS 129021</strain>
    </source>
</reference>
<dbReference type="AlphaFoldDB" id="A0A1Y2DJM8"/>
<feature type="transmembrane region" description="Helical" evidence="5">
    <location>
        <begin position="292"/>
        <end position="319"/>
    </location>
</feature>
<feature type="transmembrane region" description="Helical" evidence="5">
    <location>
        <begin position="158"/>
        <end position="182"/>
    </location>
</feature>
<dbReference type="PANTHER" id="PTHR23507">
    <property type="entry name" value="ZGC:174356"/>
    <property type="match status" value="1"/>
</dbReference>
<evidence type="ECO:0000313" key="8">
    <source>
        <dbReference type="Proteomes" id="UP000193689"/>
    </source>
</evidence>
<gene>
    <name evidence="7" type="ORF">BCR38DRAFT_57541</name>
</gene>
<evidence type="ECO:0000256" key="4">
    <source>
        <dbReference type="ARBA" id="ARBA00023136"/>
    </source>
</evidence>
<dbReference type="GeneID" id="63781700"/>
<comment type="subcellular location">
    <subcellularLocation>
        <location evidence="1">Membrane</location>
        <topology evidence="1">Multi-pass membrane protein</topology>
    </subcellularLocation>
</comment>
<dbReference type="Proteomes" id="UP000193689">
    <property type="component" value="Unassembled WGS sequence"/>
</dbReference>
<feature type="transmembrane region" description="Helical" evidence="5">
    <location>
        <begin position="458"/>
        <end position="479"/>
    </location>
</feature>
<feature type="transmembrane region" description="Helical" evidence="5">
    <location>
        <begin position="423"/>
        <end position="446"/>
    </location>
</feature>
<dbReference type="GO" id="GO:0016020">
    <property type="term" value="C:membrane"/>
    <property type="evidence" value="ECO:0007669"/>
    <property type="project" value="UniProtKB-SubCell"/>
</dbReference>
<evidence type="ECO:0000256" key="2">
    <source>
        <dbReference type="ARBA" id="ARBA00022692"/>
    </source>
</evidence>
<feature type="transmembrane region" description="Helical" evidence="5">
    <location>
        <begin position="128"/>
        <end position="146"/>
    </location>
</feature>
<keyword evidence="8" id="KW-1185">Reference proteome</keyword>
<dbReference type="GO" id="GO:0022857">
    <property type="term" value="F:transmembrane transporter activity"/>
    <property type="evidence" value="ECO:0007669"/>
    <property type="project" value="InterPro"/>
</dbReference>
<evidence type="ECO:0000259" key="6">
    <source>
        <dbReference type="PROSITE" id="PS50850"/>
    </source>
</evidence>
<feature type="transmembrane region" description="Helical" evidence="5">
    <location>
        <begin position="194"/>
        <end position="213"/>
    </location>
</feature>
<evidence type="ECO:0000256" key="1">
    <source>
        <dbReference type="ARBA" id="ARBA00004141"/>
    </source>
</evidence>
<dbReference type="Gene3D" id="1.20.1250.20">
    <property type="entry name" value="MFS general substrate transporter like domains"/>
    <property type="match status" value="2"/>
</dbReference>
<sequence length="519" mass="56425">MSISMQPFRKVPRLLHPSEPVYSSQRPRRQHWIPPLVVATLAIIVFLVQYGLTVSDIPSQVAVQGYICSRYYGNADPALLSPQECDDERVFNRLNTISMVSLAVTAVSAILTALLYGTLSDSWGRKKVFLLSIFGLLLSQVWSLGIAKSAPRVPIETISSAGLAVLIGGGISISEAMVFTMISDISHEKWRTTYFQIVICSVLIAEIVGSVTARAMMATTPWPPLYLGLGLVTAGLFMAFVLPETLHMQHSNNNSTLRQSSQPVKKNDMKSMLRDVLRSSKTAASCMQNQNIALLVPAAASTLPLATTALTTLTLMIPYRYTETFLESTTLVAVRAATTVAVLIICVPLISYFWQRISPFRRDYTLVKFSSLPLVVGMFIIAASPALSGAIVGSFIFSTGSPVPGLARSMLAQMVEKEHLGRFFGLLSILEQTGFLVVGLSMGGLYSTGLRNGGGPWLGLPFYVAGALFVIVAMCLWIARPEPLKENGDVEMSSLEEDPVSRLSDRAVRDGGERYICVG</sequence>
<protein>
    <submittedName>
        <fullName evidence="7">Major facilitator superfamily domain-containing protein</fullName>
    </submittedName>
</protein>
<dbReference type="SUPFAM" id="SSF103473">
    <property type="entry name" value="MFS general substrate transporter"/>
    <property type="match status" value="1"/>
</dbReference>
<feature type="transmembrane region" description="Helical" evidence="5">
    <location>
        <begin position="331"/>
        <end position="354"/>
    </location>
</feature>
<feature type="domain" description="Major facilitator superfamily (MFS) profile" evidence="6">
    <location>
        <begin position="37"/>
        <end position="484"/>
    </location>
</feature>
<organism evidence="7 8">
    <name type="scientific">Pseudomassariella vexata</name>
    <dbReference type="NCBI Taxonomy" id="1141098"/>
    <lineage>
        <taxon>Eukaryota</taxon>
        <taxon>Fungi</taxon>
        <taxon>Dikarya</taxon>
        <taxon>Ascomycota</taxon>
        <taxon>Pezizomycotina</taxon>
        <taxon>Sordariomycetes</taxon>
        <taxon>Xylariomycetidae</taxon>
        <taxon>Amphisphaeriales</taxon>
        <taxon>Pseudomassariaceae</taxon>
        <taxon>Pseudomassariella</taxon>
    </lineage>
</organism>
<dbReference type="PANTHER" id="PTHR23507:SF1">
    <property type="entry name" value="FI18259P1-RELATED"/>
    <property type="match status" value="1"/>
</dbReference>
<keyword evidence="3 5" id="KW-1133">Transmembrane helix</keyword>
<name>A0A1Y2DJM8_9PEZI</name>
<evidence type="ECO:0000256" key="5">
    <source>
        <dbReference type="SAM" id="Phobius"/>
    </source>
</evidence>
<keyword evidence="4 5" id="KW-0472">Membrane</keyword>
<proteinExistence type="predicted"/>